<evidence type="ECO:0000313" key="2">
    <source>
        <dbReference type="EMBL" id="KAL3878891.1"/>
    </source>
</evidence>
<comment type="caution">
    <text evidence="2">The sequence shown here is derived from an EMBL/GenBank/DDBJ whole genome shotgun (WGS) entry which is preliminary data.</text>
</comment>
<dbReference type="EMBL" id="JBJQND010000004">
    <property type="protein sequence ID" value="KAL3878891.1"/>
    <property type="molecule type" value="Genomic_DNA"/>
</dbReference>
<reference evidence="2 3" key="1">
    <citation type="submission" date="2024-11" db="EMBL/GenBank/DDBJ databases">
        <title>Chromosome-level genome assembly of the freshwater bivalve Anodonta woodiana.</title>
        <authorList>
            <person name="Chen X."/>
        </authorList>
    </citation>
    <scope>NUCLEOTIDE SEQUENCE [LARGE SCALE GENOMIC DNA]</scope>
    <source>
        <strain evidence="2">MN2024</strain>
        <tissue evidence="2">Gills</tissue>
    </source>
</reference>
<dbReference type="AlphaFoldDB" id="A0ABD3WZU4"/>
<evidence type="ECO:0000259" key="1">
    <source>
        <dbReference type="Pfam" id="PF16026"/>
    </source>
</evidence>
<feature type="domain" description="Mitochondria-eating protein C-terminal" evidence="1">
    <location>
        <begin position="101"/>
        <end position="301"/>
    </location>
</feature>
<keyword evidence="3" id="KW-1185">Reference proteome</keyword>
<evidence type="ECO:0000313" key="3">
    <source>
        <dbReference type="Proteomes" id="UP001634394"/>
    </source>
</evidence>
<dbReference type="Pfam" id="PF16026">
    <property type="entry name" value="MIEAP"/>
    <property type="match status" value="1"/>
</dbReference>
<dbReference type="InterPro" id="IPR031981">
    <property type="entry name" value="MIEAP_C"/>
</dbReference>
<gene>
    <name evidence="2" type="ORF">ACJMK2_031219</name>
</gene>
<accession>A0ABD3WZU4</accession>
<name>A0ABD3WZU4_SINWO</name>
<proteinExistence type="predicted"/>
<organism evidence="2 3">
    <name type="scientific">Sinanodonta woodiana</name>
    <name type="common">Chinese pond mussel</name>
    <name type="synonym">Anodonta woodiana</name>
    <dbReference type="NCBI Taxonomy" id="1069815"/>
    <lineage>
        <taxon>Eukaryota</taxon>
        <taxon>Metazoa</taxon>
        <taxon>Spiralia</taxon>
        <taxon>Lophotrochozoa</taxon>
        <taxon>Mollusca</taxon>
        <taxon>Bivalvia</taxon>
        <taxon>Autobranchia</taxon>
        <taxon>Heteroconchia</taxon>
        <taxon>Palaeoheterodonta</taxon>
        <taxon>Unionida</taxon>
        <taxon>Unionoidea</taxon>
        <taxon>Unionidae</taxon>
        <taxon>Unioninae</taxon>
        <taxon>Sinanodonta</taxon>
    </lineage>
</organism>
<sequence length="304" mass="35098">MKQQSEPLRATYANYDQSFKYGASNENVQIMGILRSANIGGEEVYVYNAENKDIIIKHLREELKERDDEIGHLRTRLSQVSSEKIRQGNPNIADLSDTHRPMKLIELYYDHLYSKEWTKAFEEMSLNGTGEKQTIKSLLRIIKHSYKFCMKISTEQLQAMKKSFAKDIIFPLADHAELKAAIPESNKELKEIFSVLTESRKRVGALSLPKIKQAFVQMVKMDLRIPIKEQSSLKLYVNRCVELCWFMCLQDPPMYVEWCVSGDHNTGDFSSYTRSGTTVNFCVWPCVRQYENGPLMAKGVAQMR</sequence>
<dbReference type="Proteomes" id="UP001634394">
    <property type="component" value="Unassembled WGS sequence"/>
</dbReference>
<protein>
    <recommendedName>
        <fullName evidence="1">Mitochondria-eating protein C-terminal domain-containing protein</fullName>
    </recommendedName>
</protein>